<evidence type="ECO:0000256" key="1">
    <source>
        <dbReference type="SAM" id="MobiDB-lite"/>
    </source>
</evidence>
<feature type="compositionally biased region" description="Acidic residues" evidence="1">
    <location>
        <begin position="359"/>
        <end position="374"/>
    </location>
</feature>
<feature type="compositionally biased region" description="Acidic residues" evidence="1">
    <location>
        <begin position="492"/>
        <end position="501"/>
    </location>
</feature>
<accession>A0A2V1P311</accession>
<dbReference type="AlphaFoldDB" id="A0A2V1P311"/>
<feature type="region of interest" description="Disordered" evidence="1">
    <location>
        <begin position="485"/>
        <end position="572"/>
    </location>
</feature>
<feature type="compositionally biased region" description="Low complexity" evidence="1">
    <location>
        <begin position="325"/>
        <end position="341"/>
    </location>
</feature>
<evidence type="ECO:0008006" key="4">
    <source>
        <dbReference type="Google" id="ProtNLM"/>
    </source>
</evidence>
<feature type="region of interest" description="Disordered" evidence="1">
    <location>
        <begin position="69"/>
        <end position="246"/>
    </location>
</feature>
<feature type="compositionally biased region" description="Basic and acidic residues" evidence="1">
    <location>
        <begin position="168"/>
        <end position="183"/>
    </location>
</feature>
<feature type="compositionally biased region" description="Acidic residues" evidence="1">
    <location>
        <begin position="144"/>
        <end position="155"/>
    </location>
</feature>
<evidence type="ECO:0000313" key="2">
    <source>
        <dbReference type="EMBL" id="PWG16909.1"/>
    </source>
</evidence>
<organism evidence="2 3">
    <name type="scientific">Salibaculum griseiflavum</name>
    <dbReference type="NCBI Taxonomy" id="1914409"/>
    <lineage>
        <taxon>Bacteria</taxon>
        <taxon>Pseudomonadati</taxon>
        <taxon>Pseudomonadota</taxon>
        <taxon>Alphaproteobacteria</taxon>
        <taxon>Rhodobacterales</taxon>
        <taxon>Roseobacteraceae</taxon>
        <taxon>Salibaculum</taxon>
    </lineage>
</organism>
<reference evidence="3" key="1">
    <citation type="submission" date="2018-05" db="EMBL/GenBank/DDBJ databases">
        <authorList>
            <person name="Du Z."/>
            <person name="Wang X."/>
        </authorList>
    </citation>
    <scope>NUCLEOTIDE SEQUENCE [LARGE SCALE GENOMIC DNA]</scope>
    <source>
        <strain evidence="3">WDS4C29</strain>
    </source>
</reference>
<protein>
    <recommendedName>
        <fullName evidence="4">Lipoprotein</fullName>
    </recommendedName>
</protein>
<proteinExistence type="predicted"/>
<feature type="compositionally biased region" description="Low complexity" evidence="1">
    <location>
        <begin position="417"/>
        <end position="430"/>
    </location>
</feature>
<feature type="compositionally biased region" description="Pro residues" evidence="1">
    <location>
        <begin position="229"/>
        <end position="239"/>
    </location>
</feature>
<evidence type="ECO:0000313" key="3">
    <source>
        <dbReference type="Proteomes" id="UP000245293"/>
    </source>
</evidence>
<feature type="region of interest" description="Disordered" evidence="1">
    <location>
        <begin position="258"/>
        <end position="452"/>
    </location>
</feature>
<dbReference type="PROSITE" id="PS51257">
    <property type="entry name" value="PROKAR_LIPOPROTEIN"/>
    <property type="match status" value="1"/>
</dbReference>
<comment type="caution">
    <text evidence="2">The sequence shown here is derived from an EMBL/GenBank/DDBJ whole genome shotgun (WGS) entry which is preliminary data.</text>
</comment>
<feature type="compositionally biased region" description="Low complexity" evidence="1">
    <location>
        <begin position="219"/>
        <end position="228"/>
    </location>
</feature>
<name>A0A2V1P311_9RHOB</name>
<dbReference type="EMBL" id="QETF01000008">
    <property type="protein sequence ID" value="PWG16909.1"/>
    <property type="molecule type" value="Genomic_DNA"/>
</dbReference>
<dbReference type="RefSeq" id="WP_109388704.1">
    <property type="nucleotide sequence ID" value="NZ_QETF01000008.1"/>
</dbReference>
<feature type="compositionally biased region" description="Low complexity" evidence="1">
    <location>
        <begin position="156"/>
        <end position="167"/>
    </location>
</feature>
<feature type="compositionally biased region" description="Low complexity" evidence="1">
    <location>
        <begin position="105"/>
        <end position="128"/>
    </location>
</feature>
<sequence>MVGTSKILTVSYGTFSCTLEGFDDSFNTMKAIAEYFRDLAADDRYFGAEPPTPDAEMLARIAEREISRRVEARSGADGVVLRPALSQPTPEPESPDLPETQPQGDTSAAAISAAVSAVAATPTSTDAPKAAPSEDQTEAAQPDDAAEQPTQEDTEAAPAEPEAMPELPAERPVEETTSHKETVDDTVVPDAASHDDMDQETEPSAAELPTEQDEDHQAQDVAAQAAPVAPAPLTEPPAHPDADSVAAKLQRIRAVVGQNTAAQAASDYTEDMGGDDLGAQDMPDVTDYTGSLRNEEEDLSEPATAPVETAPESMPTADEDEGDARPAIAEEADAAAAAPEAMAHDAQPEDAAEAVASEDTLDTAEEDTDDDMESGAEFVGEITEPDLATLDGADDLDEYLGDRGQADLSPEEEAELMEAVAEEPTTTEAITDGEEAAGARRGFETSPEEDEASLNRLLDETDAQMQEPEGNRRRAAIAHLKAAVAATQADGESAEPQDDVENAFRDDLEKVVRPRRAPKADHHSMRPRPAPLKLVAAQRVDVSEDEAPAKPVQPVRPRRVQARARAEGNAPDGFAEFAEQMGARDLPDLLEAAAAYTSFVEGAEEFSRPQIIRRVRQLEPDSFNREDGLRSFADLLREGRINKVRNGRFQVAEDTRFHPQRQAS</sequence>
<dbReference type="Proteomes" id="UP000245293">
    <property type="component" value="Unassembled WGS sequence"/>
</dbReference>
<dbReference type="OrthoDB" id="7798282at2"/>
<gene>
    <name evidence="2" type="ORF">DFK10_09045</name>
</gene>
<keyword evidence="3" id="KW-1185">Reference proteome</keyword>
<feature type="compositionally biased region" description="Basic and acidic residues" evidence="1">
    <location>
        <begin position="502"/>
        <end position="524"/>
    </location>
</feature>